<evidence type="ECO:0000256" key="2">
    <source>
        <dbReference type="SAM" id="Coils"/>
    </source>
</evidence>
<gene>
    <name evidence="3" type="ORF">BCD_1077</name>
</gene>
<dbReference type="InterPro" id="IPR011010">
    <property type="entry name" value="DNA_brk_join_enz"/>
</dbReference>
<dbReference type="EMBL" id="CP004302">
    <property type="protein sequence ID" value="AHH07143.1"/>
    <property type="molecule type" value="Genomic_DNA"/>
</dbReference>
<keyword evidence="1" id="KW-0233">DNA recombination</keyword>
<name>W5SKF2_9SPIR</name>
<dbReference type="HOGENOM" id="CLU_095227_0_0_12"/>
<proteinExistence type="predicted"/>
<protein>
    <submittedName>
        <fullName evidence="3">Integrase protein family protein</fullName>
    </submittedName>
</protein>
<keyword evidence="2" id="KW-0175">Coiled coil</keyword>
<sequence length="279" mass="32660">MNDTNLNLSNKVNKTLKDIVKENENLSKELSLIKSKLKTKNTKPKSTPIRFYLNEKTIKLVKRCITKLQAIDPIFGWFVYILSITGCRGVEIQIQNVKLADISQEKSNNDEVFYSLRVNVTKKRTSICIREVVISENEYKSIMRVHHDYFISKGKDTRRTYLFQKSKNKFKDNKININKIAIKFKLLLKSAGFKYRKSLHICRNIFIATLKSKGYNSFEIKELMKYASTAEIDNVYGLSKASKLKHITILKMVLNNIVYFMYCYIIYENITLNQYITIN</sequence>
<accession>W5SKF2</accession>
<dbReference type="RefSeq" id="WP_025401163.1">
    <property type="nucleotide sequence ID" value="NZ_CP004302.1"/>
</dbReference>
<dbReference type="GO" id="GO:0015074">
    <property type="term" value="P:DNA integration"/>
    <property type="evidence" value="ECO:0007669"/>
    <property type="project" value="InterPro"/>
</dbReference>
<dbReference type="GO" id="GO:0006310">
    <property type="term" value="P:DNA recombination"/>
    <property type="evidence" value="ECO:0007669"/>
    <property type="project" value="UniProtKB-KW"/>
</dbReference>
<dbReference type="AlphaFoldDB" id="W5SKF2"/>
<reference evidence="3" key="1">
    <citation type="submission" date="2013-02" db="EMBL/GenBank/DDBJ databases">
        <title>Comparative genomics of Borrelia species.</title>
        <authorList>
            <person name="Schwan T.G."/>
            <person name="Raffel S.J."/>
            <person name="Porcella S.F."/>
        </authorList>
    </citation>
    <scope>NUCLEOTIDE SEQUENCE</scope>
    <source>
        <strain evidence="3">DOU</strain>
        <plasmid evidence="3">unnamed</plasmid>
    </source>
</reference>
<evidence type="ECO:0000256" key="1">
    <source>
        <dbReference type="ARBA" id="ARBA00023172"/>
    </source>
</evidence>
<feature type="coiled-coil region" evidence="2">
    <location>
        <begin position="9"/>
        <end position="36"/>
    </location>
</feature>
<evidence type="ECO:0000313" key="3">
    <source>
        <dbReference type="EMBL" id="AHH07143.1"/>
    </source>
</evidence>
<organism evidence="3">
    <name type="scientific">Borrelia crocidurae DOU</name>
    <dbReference type="NCBI Taxonomy" id="1293575"/>
    <lineage>
        <taxon>Bacteria</taxon>
        <taxon>Pseudomonadati</taxon>
        <taxon>Spirochaetota</taxon>
        <taxon>Spirochaetia</taxon>
        <taxon>Spirochaetales</taxon>
        <taxon>Borreliaceae</taxon>
        <taxon>Borrelia</taxon>
    </lineage>
</organism>
<keyword evidence="3" id="KW-0614">Plasmid</keyword>
<geneLocation type="plasmid" evidence="3">
    <name>unnamed</name>
</geneLocation>
<dbReference type="SUPFAM" id="SSF56349">
    <property type="entry name" value="DNA breaking-rejoining enzymes"/>
    <property type="match status" value="1"/>
</dbReference>
<dbReference type="GO" id="GO:0003677">
    <property type="term" value="F:DNA binding"/>
    <property type="evidence" value="ECO:0007669"/>
    <property type="project" value="InterPro"/>
</dbReference>
<dbReference type="InterPro" id="IPR013762">
    <property type="entry name" value="Integrase-like_cat_sf"/>
</dbReference>
<dbReference type="Gene3D" id="1.10.443.10">
    <property type="entry name" value="Intergrase catalytic core"/>
    <property type="match status" value="1"/>
</dbReference>